<dbReference type="InterPro" id="IPR037914">
    <property type="entry name" value="SpoVT-AbrB_sf"/>
</dbReference>
<dbReference type="Pfam" id="PF02381">
    <property type="entry name" value="MraZ"/>
    <property type="match status" value="2"/>
</dbReference>
<dbReference type="GO" id="GO:0005737">
    <property type="term" value="C:cytoplasm"/>
    <property type="evidence" value="ECO:0007669"/>
    <property type="project" value="UniProtKB-UniRule"/>
</dbReference>
<feature type="compositionally biased region" description="Polar residues" evidence="8">
    <location>
        <begin position="11"/>
        <end position="21"/>
    </location>
</feature>
<protein>
    <recommendedName>
        <fullName evidence="1 7">Transcriptional regulator MraZ</fullName>
    </recommendedName>
</protein>
<keyword evidence="3" id="KW-0677">Repeat</keyword>
<sequence length="291" mass="32701">MVRNANRKEPQNNANSSSENMSDAVRDAQQKQMPLPNQEQSESNNRANNQSYVAYSQGYSIPSAQYYSQQVPQQAFTTPLPSDPSYMYYAPGNQPQQFAQPYVVQPSQVPQMPQQSTQQVPQTPQMPLQMPQITQQMPQQMAQQAISPVLLGTYTPKIDGKGRVALPAKFRAQLGTGFVMAKGQERCVYVLPMQEFQRITAQIQRTSMSNKSARDYLRVFLSGAVDQEPDKQGRIVVPPMLREYANLGDEIVVIGVGTRAEIWNKTAWNEYLADREQGYSDIADDVLPVVM</sequence>
<dbReference type="GO" id="GO:0000976">
    <property type="term" value="F:transcription cis-regulatory region binding"/>
    <property type="evidence" value="ECO:0007669"/>
    <property type="project" value="TreeGrafter"/>
</dbReference>
<dbReference type="RefSeq" id="WP_103084873.1">
    <property type="nucleotide sequence ID" value="NZ_MNLH01000004.1"/>
</dbReference>
<comment type="subunit">
    <text evidence="7">Forms oligomers.</text>
</comment>
<dbReference type="InterPro" id="IPR035642">
    <property type="entry name" value="MraZ_N"/>
</dbReference>
<dbReference type="GO" id="GO:2000143">
    <property type="term" value="P:negative regulation of DNA-templated transcription initiation"/>
    <property type="evidence" value="ECO:0007669"/>
    <property type="project" value="TreeGrafter"/>
</dbReference>
<evidence type="ECO:0000256" key="8">
    <source>
        <dbReference type="SAM" id="MobiDB-lite"/>
    </source>
</evidence>
<dbReference type="Gene3D" id="3.40.1550.20">
    <property type="entry name" value="Transcriptional regulator MraZ domain"/>
    <property type="match status" value="1"/>
</dbReference>
<evidence type="ECO:0000256" key="2">
    <source>
        <dbReference type="ARBA" id="ARBA00022490"/>
    </source>
</evidence>
<feature type="compositionally biased region" description="Basic and acidic residues" evidence="8">
    <location>
        <begin position="1"/>
        <end position="10"/>
    </location>
</feature>
<evidence type="ECO:0000256" key="3">
    <source>
        <dbReference type="ARBA" id="ARBA00022737"/>
    </source>
</evidence>
<evidence type="ECO:0000259" key="9">
    <source>
        <dbReference type="PROSITE" id="PS51740"/>
    </source>
</evidence>
<feature type="domain" description="SpoVT-AbrB" evidence="9">
    <location>
        <begin position="224"/>
        <end position="267"/>
    </location>
</feature>
<feature type="region of interest" description="Disordered" evidence="8">
    <location>
        <begin position="1"/>
        <end position="46"/>
    </location>
</feature>
<dbReference type="InterPro" id="IPR003444">
    <property type="entry name" value="MraZ"/>
</dbReference>
<comment type="caution">
    <text evidence="10">The sequence shown here is derived from an EMBL/GenBank/DDBJ whole genome shotgun (WGS) entry which is preliminary data.</text>
</comment>
<dbReference type="GO" id="GO:0009295">
    <property type="term" value="C:nucleoid"/>
    <property type="evidence" value="ECO:0007669"/>
    <property type="project" value="UniProtKB-SubCell"/>
</dbReference>
<dbReference type="EMBL" id="MNLH01000004">
    <property type="protein sequence ID" value="PNS43081.1"/>
    <property type="molecule type" value="Genomic_DNA"/>
</dbReference>
<feature type="domain" description="SpoVT-AbrB" evidence="9">
    <location>
        <begin position="153"/>
        <end position="195"/>
    </location>
</feature>
<dbReference type="HAMAP" id="MF_01008">
    <property type="entry name" value="MraZ"/>
    <property type="match status" value="1"/>
</dbReference>
<dbReference type="GO" id="GO:0003700">
    <property type="term" value="F:DNA-binding transcription factor activity"/>
    <property type="evidence" value="ECO:0007669"/>
    <property type="project" value="UniProtKB-UniRule"/>
</dbReference>
<keyword evidence="5 7" id="KW-0238">DNA-binding</keyword>
<evidence type="ECO:0000256" key="1">
    <source>
        <dbReference type="ARBA" id="ARBA00013860"/>
    </source>
</evidence>
<evidence type="ECO:0000313" key="10">
    <source>
        <dbReference type="EMBL" id="PNS43081.1"/>
    </source>
</evidence>
<dbReference type="InterPro" id="IPR035644">
    <property type="entry name" value="MraZ_C"/>
</dbReference>
<keyword evidence="2 7" id="KW-0963">Cytoplasm</keyword>
<evidence type="ECO:0000256" key="6">
    <source>
        <dbReference type="ARBA" id="ARBA00023163"/>
    </source>
</evidence>
<dbReference type="SUPFAM" id="SSF89447">
    <property type="entry name" value="AbrB/MazE/MraZ-like"/>
    <property type="match status" value="1"/>
</dbReference>
<name>A0A2K1SU66_GARVA</name>
<dbReference type="InterPro" id="IPR038619">
    <property type="entry name" value="MraZ_sf"/>
</dbReference>
<reference evidence="10 11" key="1">
    <citation type="submission" date="2016-10" db="EMBL/GenBank/DDBJ databases">
        <authorList>
            <person name="Varghese N."/>
        </authorList>
    </citation>
    <scope>NUCLEOTIDE SEQUENCE [LARGE SCALE GENOMIC DNA]</scope>
    <source>
        <strain evidence="10 11">KA00225</strain>
    </source>
</reference>
<dbReference type="AlphaFoldDB" id="A0A2K1SU66"/>
<keyword evidence="4 7" id="KW-0805">Transcription regulation</keyword>
<feature type="compositionally biased region" description="Polar residues" evidence="8">
    <location>
        <begin position="30"/>
        <end position="46"/>
    </location>
</feature>
<accession>A0A2K1SU66</accession>
<evidence type="ECO:0000313" key="11">
    <source>
        <dbReference type="Proteomes" id="UP000236146"/>
    </source>
</evidence>
<comment type="subcellular location">
    <subcellularLocation>
        <location evidence="7">Cytoplasm</location>
        <location evidence="7">Nucleoid</location>
    </subcellularLocation>
</comment>
<dbReference type="NCBIfam" id="TIGR00242">
    <property type="entry name" value="division/cell wall cluster transcriptional repressor MraZ"/>
    <property type="match status" value="1"/>
</dbReference>
<evidence type="ECO:0000256" key="7">
    <source>
        <dbReference type="HAMAP-Rule" id="MF_01008"/>
    </source>
</evidence>
<dbReference type="InterPro" id="IPR020603">
    <property type="entry name" value="MraZ_dom"/>
</dbReference>
<proteinExistence type="inferred from homology"/>
<comment type="similarity">
    <text evidence="7">Belongs to the MraZ family.</text>
</comment>
<dbReference type="PROSITE" id="PS51740">
    <property type="entry name" value="SPOVT_ABRB"/>
    <property type="match status" value="2"/>
</dbReference>
<dbReference type="PANTHER" id="PTHR34701:SF1">
    <property type="entry name" value="TRANSCRIPTIONAL REGULATOR MRAZ"/>
    <property type="match status" value="1"/>
</dbReference>
<dbReference type="OrthoDB" id="9807753at2"/>
<evidence type="ECO:0000256" key="4">
    <source>
        <dbReference type="ARBA" id="ARBA00023015"/>
    </source>
</evidence>
<dbReference type="InterPro" id="IPR007159">
    <property type="entry name" value="SpoVT-AbrB_dom"/>
</dbReference>
<evidence type="ECO:0000256" key="5">
    <source>
        <dbReference type="ARBA" id="ARBA00023125"/>
    </source>
</evidence>
<dbReference type="PANTHER" id="PTHR34701">
    <property type="entry name" value="TRANSCRIPTIONAL REGULATOR MRAZ"/>
    <property type="match status" value="1"/>
</dbReference>
<gene>
    <name evidence="7" type="primary">mraZ</name>
    <name evidence="10" type="ORF">BFS05_04900</name>
</gene>
<keyword evidence="6 7" id="KW-0804">Transcription</keyword>
<organism evidence="10 11">
    <name type="scientific">Gardnerella vaginalis</name>
    <dbReference type="NCBI Taxonomy" id="2702"/>
    <lineage>
        <taxon>Bacteria</taxon>
        <taxon>Bacillati</taxon>
        <taxon>Actinomycetota</taxon>
        <taxon>Actinomycetes</taxon>
        <taxon>Bifidobacteriales</taxon>
        <taxon>Bifidobacteriaceae</taxon>
        <taxon>Gardnerella</taxon>
    </lineage>
</organism>
<dbReference type="Proteomes" id="UP000236146">
    <property type="component" value="Unassembled WGS sequence"/>
</dbReference>
<dbReference type="CDD" id="cd16321">
    <property type="entry name" value="MraZ_C"/>
    <property type="match status" value="1"/>
</dbReference>
<dbReference type="CDD" id="cd16320">
    <property type="entry name" value="MraZ_N"/>
    <property type="match status" value="1"/>
</dbReference>